<keyword evidence="3 7" id="KW-0812">Transmembrane</keyword>
<keyword evidence="10" id="KW-1185">Reference proteome</keyword>
<dbReference type="InterPro" id="IPR020846">
    <property type="entry name" value="MFS_dom"/>
</dbReference>
<reference evidence="10" key="1">
    <citation type="journal article" date="2019" name="Int. J. Syst. Evol. Microbiol.">
        <title>The Global Catalogue of Microorganisms (GCM) 10K type strain sequencing project: providing services to taxonomists for standard genome sequencing and annotation.</title>
        <authorList>
            <consortium name="The Broad Institute Genomics Platform"/>
            <consortium name="The Broad Institute Genome Sequencing Center for Infectious Disease"/>
            <person name="Wu L."/>
            <person name="Ma J."/>
        </authorList>
    </citation>
    <scope>NUCLEOTIDE SEQUENCE [LARGE SCALE GENOMIC DNA]</scope>
    <source>
        <strain evidence="10">TBRC 1276</strain>
    </source>
</reference>
<evidence type="ECO:0000313" key="10">
    <source>
        <dbReference type="Proteomes" id="UP001595851"/>
    </source>
</evidence>
<feature type="transmembrane region" description="Helical" evidence="7">
    <location>
        <begin position="474"/>
        <end position="493"/>
    </location>
</feature>
<sequence>MNAAALPAGPARPPLTLSVASFVSSFDRFAVSPMLVLIAVDLNVPLSAAVAAASAYYLAYGLTQPLWGVLSDRFGRVRVMRGALFGAALAGAVSALMPVLGALVVARVVTGACFGAVIPTGLTYVGDTVQASVRQRALTDLMGAAALGTALATGLGGVLAGLVDWRVAFTVPAACAFACAIALRTLPEPHRPLSLPTPTPNTHSPNTVPAPKNTPAAPAAPASEVASASDDALASESASARGAAHSVEAASRPDAAPGRGAEPMAVAGPEPGVGDVRGELDVAQGAEVGRGPVASEAGGTQDVGGAAGTVGGVSGTGATGVDGVSGAEAVGGRGRPGVGGYLGAVLRQPWALLVFALAFVEGAIMLGALPYLPTALQYIGHPAAIAGLGITAYGLGLWAFSKVVKSLSGRWPAPLLMTVGGAHLCVGFGIVTVHLSMATVAVTALLLGGGWSFLHSSLQTWATAVVPEARGTTIAFFASALFVGSAVSSWAAGPLAEDGSYGLLFGLAAGAAVPLTAVAALTRRRYGALRQESPE</sequence>
<feature type="compositionally biased region" description="Low complexity" evidence="6">
    <location>
        <begin position="192"/>
        <end position="240"/>
    </location>
</feature>
<evidence type="ECO:0000256" key="1">
    <source>
        <dbReference type="ARBA" id="ARBA00004651"/>
    </source>
</evidence>
<accession>A0ABV8GB91</accession>
<dbReference type="InterPro" id="IPR011701">
    <property type="entry name" value="MFS"/>
</dbReference>
<evidence type="ECO:0000313" key="9">
    <source>
        <dbReference type="EMBL" id="MFC4010300.1"/>
    </source>
</evidence>
<evidence type="ECO:0000256" key="2">
    <source>
        <dbReference type="ARBA" id="ARBA00022475"/>
    </source>
</evidence>
<dbReference type="Proteomes" id="UP001595851">
    <property type="component" value="Unassembled WGS sequence"/>
</dbReference>
<protein>
    <submittedName>
        <fullName evidence="9">MFS transporter</fullName>
    </submittedName>
</protein>
<evidence type="ECO:0000256" key="6">
    <source>
        <dbReference type="SAM" id="MobiDB-lite"/>
    </source>
</evidence>
<dbReference type="PANTHER" id="PTHR43124:SF3">
    <property type="entry name" value="CHLORAMPHENICOL EFFLUX PUMP RV0191"/>
    <property type="match status" value="1"/>
</dbReference>
<dbReference type="PROSITE" id="PS50850">
    <property type="entry name" value="MFS"/>
    <property type="match status" value="1"/>
</dbReference>
<feature type="transmembrane region" description="Helical" evidence="7">
    <location>
        <begin position="412"/>
        <end position="431"/>
    </location>
</feature>
<feature type="transmembrane region" description="Helical" evidence="7">
    <location>
        <begin position="437"/>
        <end position="454"/>
    </location>
</feature>
<dbReference type="PANTHER" id="PTHR43124">
    <property type="entry name" value="PURINE EFFLUX PUMP PBUE"/>
    <property type="match status" value="1"/>
</dbReference>
<keyword evidence="5 7" id="KW-0472">Membrane</keyword>
<gene>
    <name evidence="9" type="ORF">ACFOY2_23945</name>
</gene>
<evidence type="ECO:0000256" key="7">
    <source>
        <dbReference type="SAM" id="Phobius"/>
    </source>
</evidence>
<keyword evidence="4 7" id="KW-1133">Transmembrane helix</keyword>
<dbReference type="RefSeq" id="WP_379530312.1">
    <property type="nucleotide sequence ID" value="NZ_JBHSBI010000012.1"/>
</dbReference>
<dbReference type="EMBL" id="JBHSBI010000012">
    <property type="protein sequence ID" value="MFC4010300.1"/>
    <property type="molecule type" value="Genomic_DNA"/>
</dbReference>
<evidence type="ECO:0000256" key="3">
    <source>
        <dbReference type="ARBA" id="ARBA00022692"/>
    </source>
</evidence>
<comment type="caution">
    <text evidence="9">The sequence shown here is derived from an EMBL/GenBank/DDBJ whole genome shotgun (WGS) entry which is preliminary data.</text>
</comment>
<dbReference type="InterPro" id="IPR036259">
    <property type="entry name" value="MFS_trans_sf"/>
</dbReference>
<feature type="transmembrane region" description="Helical" evidence="7">
    <location>
        <begin position="350"/>
        <end position="372"/>
    </location>
</feature>
<keyword evidence="2" id="KW-1003">Cell membrane</keyword>
<dbReference type="Gene3D" id="1.20.1250.20">
    <property type="entry name" value="MFS general substrate transporter like domains"/>
    <property type="match status" value="1"/>
</dbReference>
<feature type="transmembrane region" description="Helical" evidence="7">
    <location>
        <begin position="79"/>
        <end position="98"/>
    </location>
</feature>
<proteinExistence type="predicted"/>
<dbReference type="SUPFAM" id="SSF103473">
    <property type="entry name" value="MFS general substrate transporter"/>
    <property type="match status" value="1"/>
</dbReference>
<name>A0ABV8GB91_9ACTN</name>
<feature type="transmembrane region" description="Helical" evidence="7">
    <location>
        <begin position="378"/>
        <end position="400"/>
    </location>
</feature>
<feature type="region of interest" description="Disordered" evidence="6">
    <location>
        <begin position="192"/>
        <end position="277"/>
    </location>
</feature>
<feature type="transmembrane region" description="Helical" evidence="7">
    <location>
        <begin position="499"/>
        <end position="521"/>
    </location>
</feature>
<evidence type="ECO:0000256" key="5">
    <source>
        <dbReference type="ARBA" id="ARBA00023136"/>
    </source>
</evidence>
<evidence type="ECO:0000256" key="4">
    <source>
        <dbReference type="ARBA" id="ARBA00022989"/>
    </source>
</evidence>
<dbReference type="InterPro" id="IPR050189">
    <property type="entry name" value="MFS_Efflux_Transporters"/>
</dbReference>
<comment type="subcellular location">
    <subcellularLocation>
        <location evidence="1">Cell membrane</location>
        <topology evidence="1">Multi-pass membrane protein</topology>
    </subcellularLocation>
</comment>
<organism evidence="9 10">
    <name type="scientific">Nonomuraea purpurea</name>
    <dbReference type="NCBI Taxonomy" id="1849276"/>
    <lineage>
        <taxon>Bacteria</taxon>
        <taxon>Bacillati</taxon>
        <taxon>Actinomycetota</taxon>
        <taxon>Actinomycetes</taxon>
        <taxon>Streptosporangiales</taxon>
        <taxon>Streptosporangiaceae</taxon>
        <taxon>Nonomuraea</taxon>
    </lineage>
</organism>
<feature type="transmembrane region" description="Helical" evidence="7">
    <location>
        <begin position="137"/>
        <end position="159"/>
    </location>
</feature>
<feature type="domain" description="Major facilitator superfamily (MFS) profile" evidence="8">
    <location>
        <begin position="13"/>
        <end position="526"/>
    </location>
</feature>
<evidence type="ECO:0000259" key="8">
    <source>
        <dbReference type="PROSITE" id="PS50850"/>
    </source>
</evidence>
<dbReference type="Pfam" id="PF07690">
    <property type="entry name" value="MFS_1"/>
    <property type="match status" value="1"/>
</dbReference>